<evidence type="ECO:0000256" key="1">
    <source>
        <dbReference type="ARBA" id="ARBA00022737"/>
    </source>
</evidence>
<evidence type="ECO:0000313" key="5">
    <source>
        <dbReference type="Proteomes" id="UP001165090"/>
    </source>
</evidence>
<keyword evidence="1" id="KW-0677">Repeat</keyword>
<dbReference type="PANTHER" id="PTHR22904:SF523">
    <property type="entry name" value="STRESS-INDUCED-PHOSPHOPROTEIN 1"/>
    <property type="match status" value="1"/>
</dbReference>
<gene>
    <name evidence="4" type="ORF">VaNZ11_012501</name>
</gene>
<keyword evidence="5" id="KW-1185">Reference proteome</keyword>
<keyword evidence="2 3" id="KW-0802">TPR repeat</keyword>
<dbReference type="Pfam" id="PF13181">
    <property type="entry name" value="TPR_8"/>
    <property type="match status" value="1"/>
</dbReference>
<dbReference type="PROSITE" id="PS50005">
    <property type="entry name" value="TPR"/>
    <property type="match status" value="1"/>
</dbReference>
<dbReference type="InterPro" id="IPR019734">
    <property type="entry name" value="TPR_rpt"/>
</dbReference>
<evidence type="ECO:0000256" key="2">
    <source>
        <dbReference type="ARBA" id="ARBA00022803"/>
    </source>
</evidence>
<dbReference type="EMBL" id="BSDZ01000079">
    <property type="protein sequence ID" value="GLI68162.1"/>
    <property type="molecule type" value="Genomic_DNA"/>
</dbReference>
<dbReference type="SUPFAM" id="SSF48452">
    <property type="entry name" value="TPR-like"/>
    <property type="match status" value="1"/>
</dbReference>
<dbReference type="PANTHER" id="PTHR22904">
    <property type="entry name" value="TPR REPEAT CONTAINING PROTEIN"/>
    <property type="match status" value="1"/>
</dbReference>
<organism evidence="4 5">
    <name type="scientific">Volvox africanus</name>
    <dbReference type="NCBI Taxonomy" id="51714"/>
    <lineage>
        <taxon>Eukaryota</taxon>
        <taxon>Viridiplantae</taxon>
        <taxon>Chlorophyta</taxon>
        <taxon>core chlorophytes</taxon>
        <taxon>Chlorophyceae</taxon>
        <taxon>CS clade</taxon>
        <taxon>Chlamydomonadales</taxon>
        <taxon>Volvocaceae</taxon>
        <taxon>Volvox</taxon>
    </lineage>
</organism>
<reference evidence="4 5" key="1">
    <citation type="journal article" date="2023" name="IScience">
        <title>Expanded male sex-determining region conserved during the evolution of homothallism in the green alga Volvox.</title>
        <authorList>
            <person name="Yamamoto K."/>
            <person name="Matsuzaki R."/>
            <person name="Mahakham W."/>
            <person name="Heman W."/>
            <person name="Sekimoto H."/>
            <person name="Kawachi M."/>
            <person name="Minakuchi Y."/>
            <person name="Toyoda A."/>
            <person name="Nozaki H."/>
        </authorList>
    </citation>
    <scope>NUCLEOTIDE SEQUENCE [LARGE SCALE GENOMIC DNA]</scope>
    <source>
        <strain evidence="4 5">NIES-4468</strain>
    </source>
</reference>
<evidence type="ECO:0000256" key="3">
    <source>
        <dbReference type="PROSITE-ProRule" id="PRU00339"/>
    </source>
</evidence>
<dbReference type="Gene3D" id="1.25.40.10">
    <property type="entry name" value="Tetratricopeptide repeat domain"/>
    <property type="match status" value="1"/>
</dbReference>
<accession>A0ABQ5SE07</accession>
<dbReference type="SMART" id="SM00028">
    <property type="entry name" value="TPR"/>
    <property type="match status" value="3"/>
</dbReference>
<feature type="non-terminal residue" evidence="4">
    <location>
        <position position="1"/>
    </location>
</feature>
<dbReference type="InterPro" id="IPR011990">
    <property type="entry name" value="TPR-like_helical_dom_sf"/>
</dbReference>
<sequence length="325" mass="35268">SSIPFSQGALLCAPDRLAVTMASFKDQGNDEFKKENYLKAAALYTQAIKEDPQNAVLFSNRSAALLKLNKVTKAMEDAEKCISLKPDWEKGYFRKGAVLEAQDKMAEALEVYQAAARINGDGVANKELSNKIRSLSKLLKAKSFTHKEDTLESLLLANAAAAIAGADAAQQQRLSEFFREMAAMTLENVAESGTTFPPSLHFLPGAAAEPHEEREAHIQAANAFGSPELLGDFVMGMRETSKRLAASVALAVVPKAAVSFPQLWMRRAWPSACGSKQQAGVFVQLEARGAGSRHIWFVPVRADKSTSPPVALNFDDFGLLPQLLE</sequence>
<comment type="caution">
    <text evidence="4">The sequence shown here is derived from an EMBL/GenBank/DDBJ whole genome shotgun (WGS) entry which is preliminary data.</text>
</comment>
<name>A0ABQ5SE07_9CHLO</name>
<protein>
    <submittedName>
        <fullName evidence="4">Uncharacterized protein</fullName>
    </submittedName>
</protein>
<dbReference type="Proteomes" id="UP001165090">
    <property type="component" value="Unassembled WGS sequence"/>
</dbReference>
<proteinExistence type="predicted"/>
<evidence type="ECO:0000313" key="4">
    <source>
        <dbReference type="EMBL" id="GLI68162.1"/>
    </source>
</evidence>
<feature type="repeat" description="TPR" evidence="3">
    <location>
        <begin position="21"/>
        <end position="54"/>
    </location>
</feature>